<keyword evidence="2" id="KW-1185">Reference proteome</keyword>
<evidence type="ECO:0000313" key="1">
    <source>
        <dbReference type="EMBL" id="KAG0268022.1"/>
    </source>
</evidence>
<name>A0AAD4D571_9FUNG</name>
<comment type="caution">
    <text evidence="1">The sequence shown here is derived from an EMBL/GenBank/DDBJ whole genome shotgun (WGS) entry which is preliminary data.</text>
</comment>
<feature type="non-terminal residue" evidence="1">
    <location>
        <position position="1"/>
    </location>
</feature>
<protein>
    <submittedName>
        <fullName evidence="1">Uncharacterized protein</fullName>
    </submittedName>
</protein>
<organism evidence="1 2">
    <name type="scientific">Linnemannia exigua</name>
    <dbReference type="NCBI Taxonomy" id="604196"/>
    <lineage>
        <taxon>Eukaryota</taxon>
        <taxon>Fungi</taxon>
        <taxon>Fungi incertae sedis</taxon>
        <taxon>Mucoromycota</taxon>
        <taxon>Mortierellomycotina</taxon>
        <taxon>Mortierellomycetes</taxon>
        <taxon>Mortierellales</taxon>
        <taxon>Mortierellaceae</taxon>
        <taxon>Linnemannia</taxon>
    </lineage>
</organism>
<dbReference type="AlphaFoldDB" id="A0AAD4D571"/>
<reference evidence="1" key="1">
    <citation type="journal article" date="2020" name="Fungal Divers.">
        <title>Resolving the Mortierellaceae phylogeny through synthesis of multi-gene phylogenetics and phylogenomics.</title>
        <authorList>
            <person name="Vandepol N."/>
            <person name="Liber J."/>
            <person name="Desiro A."/>
            <person name="Na H."/>
            <person name="Kennedy M."/>
            <person name="Barry K."/>
            <person name="Grigoriev I.V."/>
            <person name="Miller A.N."/>
            <person name="O'Donnell K."/>
            <person name="Stajich J.E."/>
            <person name="Bonito G."/>
        </authorList>
    </citation>
    <scope>NUCLEOTIDE SEQUENCE</scope>
    <source>
        <strain evidence="1">NRRL 28262</strain>
    </source>
</reference>
<dbReference type="Gene3D" id="3.80.10.10">
    <property type="entry name" value="Ribonuclease Inhibitor"/>
    <property type="match status" value="1"/>
</dbReference>
<evidence type="ECO:0000313" key="2">
    <source>
        <dbReference type="Proteomes" id="UP001194580"/>
    </source>
</evidence>
<accession>A0AAD4D571</accession>
<proteinExistence type="predicted"/>
<gene>
    <name evidence="1" type="ORF">BGZ95_002661</name>
</gene>
<dbReference type="InterPro" id="IPR032675">
    <property type="entry name" value="LRR_dom_sf"/>
</dbReference>
<sequence>WCISEKQLDASIETMKKLRAELSVNCPVLKGVSFFDTVSGGVAEYLDNIFCRLEQCTFPYAALTSDVLLALLEHQATLTTIVMTVPGPVEPSGLDSIPSSKKFIGLLLKSCRRLTTLSITGHQMDVDSMEENEIACNDLKELRVRFSGLDTSAAIDSCLSRLVARKRIGDGLVDGSEGGGGAIGKRVCQQVMRFTKLNTVWLGTRDCHLATK</sequence>
<dbReference type="EMBL" id="JAAAIL010001572">
    <property type="protein sequence ID" value="KAG0268022.1"/>
    <property type="molecule type" value="Genomic_DNA"/>
</dbReference>
<dbReference type="Proteomes" id="UP001194580">
    <property type="component" value="Unassembled WGS sequence"/>
</dbReference>